<comment type="caution">
    <text evidence="1">The sequence shown here is derived from an EMBL/GenBank/DDBJ whole genome shotgun (WGS) entry which is preliminary data.</text>
</comment>
<feature type="non-terminal residue" evidence="1">
    <location>
        <position position="90"/>
    </location>
</feature>
<dbReference type="Proteomes" id="UP000018849">
    <property type="component" value="Unassembled WGS sequence"/>
</dbReference>
<gene>
    <name evidence="1" type="ORF">A245_06154</name>
</gene>
<protein>
    <submittedName>
        <fullName evidence="1">Hydrophobe/amphiphile efflux-1 HAE1</fullName>
    </submittedName>
</protein>
<dbReference type="EMBL" id="AOKF01000507">
    <property type="protein sequence ID" value="EPN66494.1"/>
    <property type="molecule type" value="Genomic_DNA"/>
</dbReference>
<proteinExistence type="predicted"/>
<dbReference type="PANTHER" id="PTHR32063:SF13">
    <property type="entry name" value="MULTIDRUG EFFLUX PUMP SUBUNIT ACRB-RELATED"/>
    <property type="match status" value="1"/>
</dbReference>
<dbReference type="GO" id="GO:0042910">
    <property type="term" value="F:xenobiotic transmembrane transporter activity"/>
    <property type="evidence" value="ECO:0007669"/>
    <property type="project" value="TreeGrafter"/>
</dbReference>
<evidence type="ECO:0000313" key="1">
    <source>
        <dbReference type="EMBL" id="EPN66494.1"/>
    </source>
</evidence>
<dbReference type="InterPro" id="IPR001036">
    <property type="entry name" value="Acrflvin-R"/>
</dbReference>
<organism evidence="1 2">
    <name type="scientific">Pseudomonas syringae pv. actinidiae ICMP 19096</name>
    <dbReference type="NCBI Taxonomy" id="1194405"/>
    <lineage>
        <taxon>Bacteria</taxon>
        <taxon>Pseudomonadati</taxon>
        <taxon>Pseudomonadota</taxon>
        <taxon>Gammaproteobacteria</taxon>
        <taxon>Pseudomonadales</taxon>
        <taxon>Pseudomonadaceae</taxon>
        <taxon>Pseudomonas</taxon>
        <taxon>Pseudomonas syringae</taxon>
    </lineage>
</organism>
<name>A0A656K286_PSESF</name>
<dbReference type="GO" id="GO:0005886">
    <property type="term" value="C:plasma membrane"/>
    <property type="evidence" value="ECO:0007669"/>
    <property type="project" value="TreeGrafter"/>
</dbReference>
<accession>A0A656K286</accession>
<dbReference type="PANTHER" id="PTHR32063">
    <property type="match status" value="1"/>
</dbReference>
<dbReference type="FunFam" id="3.30.70.1430:FF:000001">
    <property type="entry name" value="Efflux pump membrane transporter"/>
    <property type="match status" value="1"/>
</dbReference>
<feature type="non-terminal residue" evidence="1">
    <location>
        <position position="1"/>
    </location>
</feature>
<sequence length="90" mass="9438">ISQLPLEQYPDIAPPTVKISATYTGASAKTVEDSVTQVIEQQMKGLDNLTYMSASSSSAGSASISLTFAAGTDPDVAQMQVQNKLQQAES</sequence>
<dbReference type="AlphaFoldDB" id="A0A656K286"/>
<dbReference type="Gene3D" id="1.20.1640.10">
    <property type="entry name" value="Multidrug efflux transporter AcrB transmembrane domain"/>
    <property type="match status" value="1"/>
</dbReference>
<dbReference type="Gene3D" id="3.30.70.1430">
    <property type="entry name" value="Multidrug efflux transporter AcrB pore domain"/>
    <property type="match status" value="1"/>
</dbReference>
<reference evidence="1 2" key="1">
    <citation type="journal article" date="2013" name="PLoS Pathog.">
        <title>Genomic analysis of the Kiwifruit pathogen Pseudomonas syringae pv. actinidiae provides insight into the origins of an emergent plant disease.</title>
        <authorList>
            <person name="McCann H.C."/>
            <person name="Rikkerink E.H."/>
            <person name="Bertels F."/>
            <person name="Fiers M."/>
            <person name="Lu A."/>
            <person name="Rees-George J."/>
            <person name="Andersen M.T."/>
            <person name="Gleave A.P."/>
            <person name="Haubold B."/>
            <person name="Wohlers M.W."/>
            <person name="Guttman D.S."/>
            <person name="Wang P.W."/>
            <person name="Straub C."/>
            <person name="Vanneste J.L."/>
            <person name="Rainey P.B."/>
            <person name="Templeton M.D."/>
        </authorList>
    </citation>
    <scope>NUCLEOTIDE SEQUENCE [LARGE SCALE GENOMIC DNA]</scope>
    <source>
        <strain evidence="1 2">ICMP 19096</strain>
    </source>
</reference>
<dbReference type="Pfam" id="PF00873">
    <property type="entry name" value="ACR_tran"/>
    <property type="match status" value="1"/>
</dbReference>
<dbReference type="SUPFAM" id="SSF82693">
    <property type="entry name" value="Multidrug efflux transporter AcrB pore domain, PN1, PN2, PC1 and PC2 subdomains"/>
    <property type="match status" value="1"/>
</dbReference>
<evidence type="ECO:0000313" key="2">
    <source>
        <dbReference type="Proteomes" id="UP000018849"/>
    </source>
</evidence>